<dbReference type="EMBL" id="JAUUTY010000003">
    <property type="protein sequence ID" value="KAK1670673.1"/>
    <property type="molecule type" value="Genomic_DNA"/>
</dbReference>
<dbReference type="CDD" id="cd18809">
    <property type="entry name" value="SF1_C_RecD"/>
    <property type="match status" value="1"/>
</dbReference>
<keyword evidence="2" id="KW-0227">DNA damage</keyword>
<proteinExistence type="inferred from homology"/>
<dbReference type="InterPro" id="IPR001878">
    <property type="entry name" value="Znf_CCHC"/>
</dbReference>
<comment type="caution">
    <text evidence="5">The sequence shown here is derived from an EMBL/GenBank/DDBJ whole genome shotgun (WGS) entry which is preliminary data.</text>
</comment>
<keyword evidence="1" id="KW-0479">Metal-binding</keyword>
<dbReference type="InterPro" id="IPR010285">
    <property type="entry name" value="DNA_helicase_pif1-like_DEAD"/>
</dbReference>
<dbReference type="Pfam" id="PF21530">
    <property type="entry name" value="Pif1_2B_dom"/>
    <property type="match status" value="1"/>
</dbReference>
<accession>A0AAD8WS22</accession>
<evidence type="ECO:0000313" key="5">
    <source>
        <dbReference type="EMBL" id="KAK1670673.1"/>
    </source>
</evidence>
<feature type="region of interest" description="Disordered" evidence="3">
    <location>
        <begin position="29"/>
        <end position="52"/>
    </location>
</feature>
<dbReference type="PROSITE" id="PS50158">
    <property type="entry name" value="ZF_CCHC"/>
    <property type="match status" value="1"/>
</dbReference>
<sequence>MLCHTCGGKGHFKRDCPNRKVMFINEDNEYETGDDVDPNAPDNDDYDTDGEDAYPSDARTIVVSQRALNVLPSASTQRCNLFQTKALVGPDKACKVIIDGGSCRNLASKELCTKLKLKYLPHPHPYYIQWLSDNGEMKLSRSPATTIAAAELQLAAAALPLARRSSPAHQRPRSPPQRSRSPPQLSRSPATTIAAAELQLAAASLPLASDHDRRRTAPARRRSSPARRRPRSPPQNSSSPPQLSRSPPQLSRSPPQISRSPVTTIAAAALPLAAAALPLNSNHDRLCAGTTCPNFQKPKIKRIVQSDIHMSSSNLAPFQDITNKQTQRGMAPVQRDASQISVPHTSQQHEVFSLVCDDDESEWLHRNDAYRMQVTARGNAHTTGSPTQLSGCSNVSLDLPAASGSRSAFLEDTNSDEDFDPTGIFEPNEEGVVFEDNLDTFQEEEAIHNNDEGCRIFSATGDVFDSWPVTCGIPPCNQNADPYDYVYHNLPTKHHVLKPVDDCEHCGAMRLQYEGPAFCCRKGKVKIVTPEVPDELRRLFTSQVDADAKYFRKHIRYFNTHFSFTRLGVTLDKTVSNAARTGVYTFVAQGAMYYKMDDLVPGGQGPRNLQLYFYDTDETLEHRIKRSPDLDINIIRKILEILEDNPYVQTFKSCGSIPNLEEYRISLNTDIRLDQRRYNAPTASQVAAMWVEGSDPQNTFDRQVVVYGKGDRPIYIRAYYGCYDPLAYPLFFPRGETGWNRWIPYETPPKITQEDNQDDIEHENLQGLDRSSNVHLEQNTDEVADDEEDQDDSETGGSRKFVSAREYYCFKLQVRKGLFNIILFGARGFQQWAVDMYIKMETMRLDFFSKPKNQKLIRADLYQGVVDVMDAGETRGSQVGKRIVLPRTFPGGDRDMQRRFLDAMAIVQRFGKPDYFITMTCNPQWEEITSRLEPGQTPQDRPDLVARVYRAKLRSMKDLLIKKKYFGKVAAYVHVTEFQKRGLPHEHMLLIMCSDSKLTNPDGYDKVISAELPNKDKYPVLHSLVVKHMLHGPCGALRKNCPCMIDGECRFRYPRQFCDATQQGKDSYPIYRRRHDGHQVKVRGAELDNRWVVPYNPGLLMRFNCHINVEACSSIKAVKYLFKYIYKGHDRASFSVDPAVENDGEVINEIKQYRDARFVGPQESIHRICGFAMFGVSPSVLQLQLHLEDMQPITFKEGDNLDDIVNRPSSSSTMLTEFFKMNLVDPYARNFLYKEFPEFYRWIKGTKKWQRRKLKGRGQIGRIVYAHPAEGERYFLRVLMNHVRGATSFEDLKSVNGRLCSNFRESCERRGLIETDKSLDDCLTEAATFQMPYALRRLFATILVFCEVTQIRSLWEKHLESMSEDYRRNQSNQVALEQMVLRDIRDLVHSMGKDIGSYGLPNLDPVDDECSNGESREVQEELSVSFDKEDINMFTSLNKEQRVGFDEILSCVVNKRSQIFFVDGPGGTGKTYLYKALLAKVRSLGQIAIATATSGIAASIMPGGRTAHSRFKIPIKLTDSSTCNFTKQSGTAKLLRRASLIIWDEVAMTKRQTVETLDRSLQDIMGSALPFGGKVVVFGGDFRQVLPVVPRGTRAQITDATLQRSYLWEQIRKIRLTRNMRAQTDQWFSSYLLRIGNGTEETIGADYVRLPDDIVIPWTSTEEPVNKLIEDVFPSLHENATSGSYMSARAILSTKNEHVDNLNKKMIRRFPGQERVYYSFDSVEDDARNNYPLDYLNSLTPNGLPPHDLKLKINCPVILLRNLDPHNGLCNGTRLMIRAFQDNAIDAEIVGGQHAANRVFIPRIPLSPSEDISLPFKFKRKQFPIRLSFAMTINKAQGQTIPTVGIYLPEPVFSHGQLYVALSRGVSRQTTRILAKPNIDIDPTGKSTKNIVYRDVLEG</sequence>
<dbReference type="GO" id="GO:0000723">
    <property type="term" value="P:telomere maintenance"/>
    <property type="evidence" value="ECO:0007669"/>
    <property type="project" value="InterPro"/>
</dbReference>
<keyword evidence="2" id="KW-0234">DNA repair</keyword>
<feature type="region of interest" description="Disordered" evidence="3">
    <location>
        <begin position="204"/>
        <end position="260"/>
    </location>
</feature>
<comment type="similarity">
    <text evidence="2">Belongs to the helicase family.</text>
</comment>
<keyword evidence="1" id="KW-0862">Zinc</keyword>
<comment type="catalytic activity">
    <reaction evidence="2">
        <text>ATP + H2O = ADP + phosphate + H(+)</text>
        <dbReference type="Rhea" id="RHEA:13065"/>
        <dbReference type="ChEBI" id="CHEBI:15377"/>
        <dbReference type="ChEBI" id="CHEBI:15378"/>
        <dbReference type="ChEBI" id="CHEBI:30616"/>
        <dbReference type="ChEBI" id="CHEBI:43474"/>
        <dbReference type="ChEBI" id="CHEBI:456216"/>
        <dbReference type="EC" id="5.6.2.3"/>
    </reaction>
</comment>
<dbReference type="SUPFAM" id="SSF57756">
    <property type="entry name" value="Retrovirus zinc finger-like domains"/>
    <property type="match status" value="1"/>
</dbReference>
<dbReference type="InterPro" id="IPR025476">
    <property type="entry name" value="Helitron_helicase-like"/>
</dbReference>
<dbReference type="InterPro" id="IPR036875">
    <property type="entry name" value="Znf_CCHC_sf"/>
</dbReference>
<dbReference type="GO" id="GO:0003676">
    <property type="term" value="F:nucleic acid binding"/>
    <property type="evidence" value="ECO:0007669"/>
    <property type="project" value="InterPro"/>
</dbReference>
<keyword evidence="2" id="KW-0233">DNA recombination</keyword>
<feature type="region of interest" description="Disordered" evidence="3">
    <location>
        <begin position="162"/>
        <end position="190"/>
    </location>
</feature>
<dbReference type="Pfam" id="PF05970">
    <property type="entry name" value="PIF1"/>
    <property type="match status" value="1"/>
</dbReference>
<evidence type="ECO:0000256" key="1">
    <source>
        <dbReference type="PROSITE-ProRule" id="PRU00047"/>
    </source>
</evidence>
<evidence type="ECO:0000313" key="6">
    <source>
        <dbReference type="Proteomes" id="UP001231189"/>
    </source>
</evidence>
<keyword evidence="2" id="KW-0547">Nucleotide-binding</keyword>
<keyword evidence="2" id="KW-0067">ATP-binding</keyword>
<dbReference type="SUPFAM" id="SSF52540">
    <property type="entry name" value="P-loop containing nucleoside triphosphate hydrolases"/>
    <property type="match status" value="2"/>
</dbReference>
<evidence type="ECO:0000256" key="3">
    <source>
        <dbReference type="SAM" id="MobiDB-lite"/>
    </source>
</evidence>
<feature type="compositionally biased region" description="Low complexity" evidence="3">
    <location>
        <begin position="176"/>
        <end position="190"/>
    </location>
</feature>
<dbReference type="Pfam" id="PF14214">
    <property type="entry name" value="Helitron_like_N"/>
    <property type="match status" value="1"/>
</dbReference>
<dbReference type="InterPro" id="IPR049163">
    <property type="entry name" value="Pif1-like_2B_dom"/>
</dbReference>
<feature type="domain" description="CCHC-type" evidence="4">
    <location>
        <begin position="3"/>
        <end position="18"/>
    </location>
</feature>
<dbReference type="Pfam" id="PF00098">
    <property type="entry name" value="zf-CCHC"/>
    <property type="match status" value="1"/>
</dbReference>
<keyword evidence="6" id="KW-1185">Reference proteome</keyword>
<reference evidence="5" key="1">
    <citation type="submission" date="2023-07" db="EMBL/GenBank/DDBJ databases">
        <title>A chromosome-level genome assembly of Lolium multiflorum.</title>
        <authorList>
            <person name="Chen Y."/>
            <person name="Copetti D."/>
            <person name="Kolliker R."/>
            <person name="Studer B."/>
        </authorList>
    </citation>
    <scope>NUCLEOTIDE SEQUENCE</scope>
    <source>
        <strain evidence="5">02402/16</strain>
        <tissue evidence="5">Leaf</tissue>
    </source>
</reference>
<comment type="cofactor">
    <cofactor evidence="2">
        <name>Mg(2+)</name>
        <dbReference type="ChEBI" id="CHEBI:18420"/>
    </cofactor>
</comment>
<dbReference type="SMART" id="SM00343">
    <property type="entry name" value="ZnF_C2HC"/>
    <property type="match status" value="1"/>
</dbReference>
<keyword evidence="1" id="KW-0863">Zinc-finger</keyword>
<feature type="compositionally biased region" description="Low complexity" evidence="3">
    <location>
        <begin position="234"/>
        <end position="260"/>
    </location>
</feature>
<dbReference type="GO" id="GO:0006281">
    <property type="term" value="P:DNA repair"/>
    <property type="evidence" value="ECO:0007669"/>
    <property type="project" value="UniProtKB-KW"/>
</dbReference>
<evidence type="ECO:0000256" key="2">
    <source>
        <dbReference type="RuleBase" id="RU363044"/>
    </source>
</evidence>
<dbReference type="EC" id="5.6.2.3" evidence="2"/>
<evidence type="ECO:0000259" key="4">
    <source>
        <dbReference type="PROSITE" id="PS50158"/>
    </source>
</evidence>
<dbReference type="GO" id="GO:0006310">
    <property type="term" value="P:DNA recombination"/>
    <property type="evidence" value="ECO:0007669"/>
    <property type="project" value="UniProtKB-KW"/>
</dbReference>
<name>A0AAD8WS22_LOLMU</name>
<organism evidence="5 6">
    <name type="scientific">Lolium multiflorum</name>
    <name type="common">Italian ryegrass</name>
    <name type="synonym">Lolium perenne subsp. multiflorum</name>
    <dbReference type="NCBI Taxonomy" id="4521"/>
    <lineage>
        <taxon>Eukaryota</taxon>
        <taxon>Viridiplantae</taxon>
        <taxon>Streptophyta</taxon>
        <taxon>Embryophyta</taxon>
        <taxon>Tracheophyta</taxon>
        <taxon>Spermatophyta</taxon>
        <taxon>Magnoliopsida</taxon>
        <taxon>Liliopsida</taxon>
        <taxon>Poales</taxon>
        <taxon>Poaceae</taxon>
        <taxon>BOP clade</taxon>
        <taxon>Pooideae</taxon>
        <taxon>Poodae</taxon>
        <taxon>Poeae</taxon>
        <taxon>Poeae Chloroplast Group 2 (Poeae type)</taxon>
        <taxon>Loliodinae</taxon>
        <taxon>Loliinae</taxon>
        <taxon>Lolium</taxon>
    </lineage>
</organism>
<feature type="compositionally biased region" description="Basic residues" evidence="3">
    <location>
        <begin position="216"/>
        <end position="231"/>
    </location>
</feature>
<dbReference type="GO" id="GO:0016787">
    <property type="term" value="F:hydrolase activity"/>
    <property type="evidence" value="ECO:0007669"/>
    <property type="project" value="UniProtKB-KW"/>
</dbReference>
<dbReference type="Proteomes" id="UP001231189">
    <property type="component" value="Unassembled WGS sequence"/>
</dbReference>
<protein>
    <recommendedName>
        <fullName evidence="2">ATP-dependent DNA helicase</fullName>
        <ecNumber evidence="2">5.6.2.3</ecNumber>
    </recommendedName>
</protein>
<dbReference type="GO" id="GO:0005524">
    <property type="term" value="F:ATP binding"/>
    <property type="evidence" value="ECO:0007669"/>
    <property type="project" value="UniProtKB-KW"/>
</dbReference>
<dbReference type="Gene3D" id="3.40.50.300">
    <property type="entry name" value="P-loop containing nucleotide triphosphate hydrolases"/>
    <property type="match status" value="1"/>
</dbReference>
<gene>
    <name evidence="5" type="ORF">QYE76_058832</name>
</gene>
<dbReference type="FunFam" id="3.40.50.300:FF:002884">
    <property type="entry name" value="ATP-dependent DNA helicase"/>
    <property type="match status" value="1"/>
</dbReference>
<dbReference type="GO" id="GO:0008270">
    <property type="term" value="F:zinc ion binding"/>
    <property type="evidence" value="ECO:0007669"/>
    <property type="project" value="UniProtKB-KW"/>
</dbReference>
<dbReference type="InterPro" id="IPR027417">
    <property type="entry name" value="P-loop_NTPase"/>
</dbReference>
<keyword evidence="2" id="KW-0347">Helicase</keyword>
<keyword evidence="2" id="KW-0378">Hydrolase</keyword>
<dbReference type="PANTHER" id="PTHR10492:SF94">
    <property type="entry name" value="ATP-DEPENDENT DNA HELICASE"/>
    <property type="match status" value="1"/>
</dbReference>
<dbReference type="GO" id="GO:0043139">
    <property type="term" value="F:5'-3' DNA helicase activity"/>
    <property type="evidence" value="ECO:0007669"/>
    <property type="project" value="UniProtKB-EC"/>
</dbReference>
<dbReference type="PANTHER" id="PTHR10492">
    <property type="match status" value="1"/>
</dbReference>